<evidence type="ECO:0000313" key="5">
    <source>
        <dbReference type="Proteomes" id="UP000823775"/>
    </source>
</evidence>
<evidence type="ECO:0000256" key="3">
    <source>
        <dbReference type="SAM" id="SignalP"/>
    </source>
</evidence>
<evidence type="ECO:0000313" key="4">
    <source>
        <dbReference type="EMBL" id="MCD7463641.1"/>
    </source>
</evidence>
<accession>A0ABS8SXR2</accession>
<dbReference type="EMBL" id="JACEIK010000899">
    <property type="protein sequence ID" value="MCD7463641.1"/>
    <property type="molecule type" value="Genomic_DNA"/>
</dbReference>
<dbReference type="Proteomes" id="UP000823775">
    <property type="component" value="Unassembled WGS sequence"/>
</dbReference>
<dbReference type="InterPro" id="IPR001087">
    <property type="entry name" value="GDSL"/>
</dbReference>
<dbReference type="Gene3D" id="3.40.50.1110">
    <property type="entry name" value="SGNH hydrolase"/>
    <property type="match status" value="1"/>
</dbReference>
<comment type="caution">
    <text evidence="4">The sequence shown here is derived from an EMBL/GenBank/DDBJ whole genome shotgun (WGS) entry which is preliminary data.</text>
</comment>
<dbReference type="InterPro" id="IPR036514">
    <property type="entry name" value="SGNH_hydro_sf"/>
</dbReference>
<feature type="chain" id="PRO_5046662480" evidence="3">
    <location>
        <begin position="23"/>
        <end position="368"/>
    </location>
</feature>
<name>A0ABS8SXR2_DATST</name>
<evidence type="ECO:0000256" key="2">
    <source>
        <dbReference type="ARBA" id="ARBA00022729"/>
    </source>
</evidence>
<reference evidence="4 5" key="1">
    <citation type="journal article" date="2021" name="BMC Genomics">
        <title>Datura genome reveals duplications of psychoactive alkaloid biosynthetic genes and high mutation rate following tissue culture.</title>
        <authorList>
            <person name="Rajewski A."/>
            <person name="Carter-House D."/>
            <person name="Stajich J."/>
            <person name="Litt A."/>
        </authorList>
    </citation>
    <scope>NUCLEOTIDE SEQUENCE [LARGE SCALE GENOMIC DNA]</scope>
    <source>
        <strain evidence="4">AR-01</strain>
    </source>
</reference>
<proteinExistence type="inferred from homology"/>
<dbReference type="Pfam" id="PF00657">
    <property type="entry name" value="Lipase_GDSL"/>
    <property type="match status" value="1"/>
</dbReference>
<keyword evidence="5" id="KW-1185">Reference proteome</keyword>
<dbReference type="InterPro" id="IPR044552">
    <property type="entry name" value="GLIP1-5/GLL25"/>
</dbReference>
<evidence type="ECO:0000256" key="1">
    <source>
        <dbReference type="ARBA" id="ARBA00008668"/>
    </source>
</evidence>
<protein>
    <submittedName>
        <fullName evidence="4">GDSL esterase lipase</fullName>
    </submittedName>
</protein>
<sequence>MALSSINILFVLLLCFTVPVSCLERPKVALFVFGDSLFDPGNNNYINTTTEHQANWWPYGESFFKNPTGRISDGRLIPDFIAEYANLPFVPSYFHFEHAQSFHGVNFASGGAGCLVETYTGYVINLKMQVRYFKKVRKELKKKLGVKEYKKLLSNAVYIFSIGNNDYLYPFASNSSIFYSYTQQKYTEMVIGNLTTVLKGIYKKGGRKFGILNLAPLGCIPSVRAVSFLQGDRSGKCVEKITALAKMHNSLLPVKLKQLKKKLTGFHYTIFDLFNIANETINSPTKYGFKTATTACCGTGPFRGIDSCGGKRQVKEFQLCENVKDYLFFDSIHPTEKAYNQFAKMFWDGAPEFIRPYNLKYLFQLSVT</sequence>
<comment type="similarity">
    <text evidence="1">Belongs to the 'GDSL' lipolytic enzyme family.</text>
</comment>
<dbReference type="SUPFAM" id="SSF52266">
    <property type="entry name" value="SGNH hydrolase"/>
    <property type="match status" value="1"/>
</dbReference>
<organism evidence="4 5">
    <name type="scientific">Datura stramonium</name>
    <name type="common">Jimsonweed</name>
    <name type="synonym">Common thornapple</name>
    <dbReference type="NCBI Taxonomy" id="4076"/>
    <lineage>
        <taxon>Eukaryota</taxon>
        <taxon>Viridiplantae</taxon>
        <taxon>Streptophyta</taxon>
        <taxon>Embryophyta</taxon>
        <taxon>Tracheophyta</taxon>
        <taxon>Spermatophyta</taxon>
        <taxon>Magnoliopsida</taxon>
        <taxon>eudicotyledons</taxon>
        <taxon>Gunneridae</taxon>
        <taxon>Pentapetalae</taxon>
        <taxon>asterids</taxon>
        <taxon>lamiids</taxon>
        <taxon>Solanales</taxon>
        <taxon>Solanaceae</taxon>
        <taxon>Solanoideae</taxon>
        <taxon>Datureae</taxon>
        <taxon>Datura</taxon>
    </lineage>
</organism>
<gene>
    <name evidence="4" type="primary">GLIP3_4</name>
    <name evidence="4" type="ORF">HAX54_050978</name>
</gene>
<dbReference type="PANTHER" id="PTHR45966:SF7">
    <property type="entry name" value="GDSL ESTERASE_LIPASE 2-LIKE"/>
    <property type="match status" value="1"/>
</dbReference>
<keyword evidence="2 3" id="KW-0732">Signal</keyword>
<dbReference type="PANTHER" id="PTHR45966">
    <property type="entry name" value="GDSL-LIKE LIPASE/ACYLHYDROLASE"/>
    <property type="match status" value="1"/>
</dbReference>
<dbReference type="CDD" id="cd01837">
    <property type="entry name" value="SGNH_plant_lipase_like"/>
    <property type="match status" value="1"/>
</dbReference>
<feature type="signal peptide" evidence="3">
    <location>
        <begin position="1"/>
        <end position="22"/>
    </location>
</feature>
<dbReference type="InterPro" id="IPR035669">
    <property type="entry name" value="SGNH_plant_lipase-like"/>
</dbReference>